<evidence type="ECO:0000313" key="3">
    <source>
        <dbReference type="EMBL" id="KAJ4823278.1"/>
    </source>
</evidence>
<proteinExistence type="predicted"/>
<dbReference type="GO" id="GO:0005886">
    <property type="term" value="C:plasma membrane"/>
    <property type="evidence" value="ECO:0007669"/>
    <property type="project" value="TreeGrafter"/>
</dbReference>
<dbReference type="InterPro" id="IPR003245">
    <property type="entry name" value="Phytocyanin_dom"/>
</dbReference>
<dbReference type="PANTHER" id="PTHR33021:SF193">
    <property type="entry name" value="OS06G0218600 PROTEIN"/>
    <property type="match status" value="1"/>
</dbReference>
<dbReference type="Proteomes" id="UP001141552">
    <property type="component" value="Unassembled WGS sequence"/>
</dbReference>
<gene>
    <name evidence="3" type="ORF">Tsubulata_028455</name>
</gene>
<keyword evidence="1" id="KW-0732">Signal</keyword>
<dbReference type="InterPro" id="IPR039391">
    <property type="entry name" value="Phytocyanin-like"/>
</dbReference>
<protein>
    <recommendedName>
        <fullName evidence="2">Phytocyanin domain-containing protein</fullName>
    </recommendedName>
</protein>
<dbReference type="AlphaFoldDB" id="A0A9Q0F1J4"/>
<dbReference type="OrthoDB" id="1934652at2759"/>
<feature type="chain" id="PRO_5040402820" description="Phytocyanin domain-containing protein" evidence="1">
    <location>
        <begin position="30"/>
        <end position="135"/>
    </location>
</feature>
<feature type="domain" description="Phytocyanin" evidence="2">
    <location>
        <begin position="30"/>
        <end position="135"/>
    </location>
</feature>
<comment type="caution">
    <text evidence="3">The sequence shown here is derived from an EMBL/GenBank/DDBJ whole genome shotgun (WGS) entry which is preliminary data.</text>
</comment>
<dbReference type="PANTHER" id="PTHR33021">
    <property type="entry name" value="BLUE COPPER PROTEIN"/>
    <property type="match status" value="1"/>
</dbReference>
<reference evidence="3" key="2">
    <citation type="journal article" date="2023" name="Plants (Basel)">
        <title>Annotation of the Turnera subulata (Passifloraceae) Draft Genome Reveals the S-Locus Evolved after the Divergence of Turneroideae from Passifloroideae in a Stepwise Manner.</title>
        <authorList>
            <person name="Henning P.M."/>
            <person name="Roalson E.H."/>
            <person name="Mir W."/>
            <person name="McCubbin A.G."/>
            <person name="Shore J.S."/>
        </authorList>
    </citation>
    <scope>NUCLEOTIDE SEQUENCE</scope>
    <source>
        <strain evidence="3">F60SS</strain>
    </source>
</reference>
<sequence>MYQEKSRKMRAAMLLVLLCVLLQLGTYYAVEYTVGDGKGWSPSIDLWTNGKTFYPGDVLVFNYDATTHNVVMSETDRAYHECVVYDYYTFFQTGHDRVTLPKKGQFSFISGVNKTGTAFISQDCVNNWHLVIDVD</sequence>
<dbReference type="GO" id="GO:0009055">
    <property type="term" value="F:electron transfer activity"/>
    <property type="evidence" value="ECO:0007669"/>
    <property type="project" value="InterPro"/>
</dbReference>
<evidence type="ECO:0000313" key="4">
    <source>
        <dbReference type="Proteomes" id="UP001141552"/>
    </source>
</evidence>
<dbReference type="PROSITE" id="PS51485">
    <property type="entry name" value="PHYTOCYANIN"/>
    <property type="match status" value="1"/>
</dbReference>
<dbReference type="SUPFAM" id="SSF49503">
    <property type="entry name" value="Cupredoxins"/>
    <property type="match status" value="1"/>
</dbReference>
<dbReference type="Gene3D" id="2.60.40.420">
    <property type="entry name" value="Cupredoxins - blue copper proteins"/>
    <property type="match status" value="1"/>
</dbReference>
<dbReference type="InterPro" id="IPR008972">
    <property type="entry name" value="Cupredoxin"/>
</dbReference>
<name>A0A9Q0F1J4_9ROSI</name>
<evidence type="ECO:0000256" key="1">
    <source>
        <dbReference type="SAM" id="SignalP"/>
    </source>
</evidence>
<keyword evidence="4" id="KW-1185">Reference proteome</keyword>
<dbReference type="Pfam" id="PF02298">
    <property type="entry name" value="Cu_bind_like"/>
    <property type="match status" value="1"/>
</dbReference>
<organism evidence="3 4">
    <name type="scientific">Turnera subulata</name>
    <dbReference type="NCBI Taxonomy" id="218843"/>
    <lineage>
        <taxon>Eukaryota</taxon>
        <taxon>Viridiplantae</taxon>
        <taxon>Streptophyta</taxon>
        <taxon>Embryophyta</taxon>
        <taxon>Tracheophyta</taxon>
        <taxon>Spermatophyta</taxon>
        <taxon>Magnoliopsida</taxon>
        <taxon>eudicotyledons</taxon>
        <taxon>Gunneridae</taxon>
        <taxon>Pentapetalae</taxon>
        <taxon>rosids</taxon>
        <taxon>fabids</taxon>
        <taxon>Malpighiales</taxon>
        <taxon>Passifloraceae</taxon>
        <taxon>Turnera</taxon>
    </lineage>
</organism>
<evidence type="ECO:0000259" key="2">
    <source>
        <dbReference type="PROSITE" id="PS51485"/>
    </source>
</evidence>
<accession>A0A9Q0F1J4</accession>
<dbReference type="EMBL" id="JAKUCV010007488">
    <property type="protein sequence ID" value="KAJ4823278.1"/>
    <property type="molecule type" value="Genomic_DNA"/>
</dbReference>
<reference evidence="3" key="1">
    <citation type="submission" date="2022-02" db="EMBL/GenBank/DDBJ databases">
        <authorList>
            <person name="Henning P.M."/>
            <person name="McCubbin A.G."/>
            <person name="Shore J.S."/>
        </authorList>
    </citation>
    <scope>NUCLEOTIDE SEQUENCE</scope>
    <source>
        <strain evidence="3">F60SS</strain>
        <tissue evidence="3">Leaves</tissue>
    </source>
</reference>
<feature type="signal peptide" evidence="1">
    <location>
        <begin position="1"/>
        <end position="29"/>
    </location>
</feature>